<keyword evidence="3 4" id="KW-0413">Isomerase</keyword>
<dbReference type="InterPro" id="IPR020094">
    <property type="entry name" value="TruA/RsuA/RluB/E/F_N"/>
</dbReference>
<comment type="caution">
    <text evidence="9">The sequence shown here is derived from an EMBL/GenBank/DDBJ whole genome shotgun (WGS) entry which is preliminary data.</text>
</comment>
<organism evidence="9 10">
    <name type="scientific">Plantibacter flavus</name>
    <dbReference type="NCBI Taxonomy" id="150123"/>
    <lineage>
        <taxon>Bacteria</taxon>
        <taxon>Bacillati</taxon>
        <taxon>Actinomycetota</taxon>
        <taxon>Actinomycetes</taxon>
        <taxon>Micrococcales</taxon>
        <taxon>Microbacteriaceae</taxon>
        <taxon>Plantibacter</taxon>
    </lineage>
</organism>
<dbReference type="InterPro" id="IPR001406">
    <property type="entry name" value="PsdUridine_synth_TruA"/>
</dbReference>
<evidence type="ECO:0000256" key="6">
    <source>
        <dbReference type="PIRSR" id="PIRSR001430-2"/>
    </source>
</evidence>
<evidence type="ECO:0000313" key="10">
    <source>
        <dbReference type="Proteomes" id="UP000266915"/>
    </source>
</evidence>
<evidence type="ECO:0000256" key="3">
    <source>
        <dbReference type="ARBA" id="ARBA00023235"/>
    </source>
</evidence>
<evidence type="ECO:0000256" key="1">
    <source>
        <dbReference type="ARBA" id="ARBA00009375"/>
    </source>
</evidence>
<evidence type="ECO:0000259" key="8">
    <source>
        <dbReference type="Pfam" id="PF01416"/>
    </source>
</evidence>
<protein>
    <recommendedName>
        <fullName evidence="4">tRNA pseudouridine synthase A</fullName>
        <ecNumber evidence="4">5.4.99.12</ecNumber>
    </recommendedName>
    <alternativeName>
        <fullName evidence="4">tRNA pseudouridine(38-40) synthase</fullName>
    </alternativeName>
    <alternativeName>
        <fullName evidence="4">tRNA pseudouridylate synthase I</fullName>
    </alternativeName>
    <alternativeName>
        <fullName evidence="4">tRNA-uridine isomerase I</fullName>
    </alternativeName>
</protein>
<dbReference type="InterPro" id="IPR020095">
    <property type="entry name" value="PsdUridine_synth_TruA_C"/>
</dbReference>
<keyword evidence="2 4" id="KW-0819">tRNA processing</keyword>
<comment type="similarity">
    <text evidence="1 4 7">Belongs to the tRNA pseudouridine synthase TruA family.</text>
</comment>
<dbReference type="InterPro" id="IPR020097">
    <property type="entry name" value="PsdUridine_synth_TruA_a/b_dom"/>
</dbReference>
<evidence type="ECO:0000313" key="9">
    <source>
        <dbReference type="EMBL" id="ROR80959.1"/>
    </source>
</evidence>
<dbReference type="HAMAP" id="MF_00171">
    <property type="entry name" value="TruA"/>
    <property type="match status" value="1"/>
</dbReference>
<reference evidence="9 10" key="1">
    <citation type="submission" date="2018-11" db="EMBL/GenBank/DDBJ databases">
        <title>Sequencing the genomes of 1000 actinobacteria strains.</title>
        <authorList>
            <person name="Klenk H.-P."/>
        </authorList>
    </citation>
    <scope>NUCLEOTIDE SEQUENCE [LARGE SCALE GENOMIC DNA]</scope>
    <source>
        <strain evidence="9 10">DSM 14012</strain>
    </source>
</reference>
<feature type="domain" description="Pseudouridine synthase I TruA alpha/beta" evidence="8">
    <location>
        <begin position="186"/>
        <end position="288"/>
    </location>
</feature>
<sequence length="314" mass="34613">MSAEQVAAADVLPTQRFRLAIAYDGTDFAGWAKQPGLRTVEGVLEEALYRVLGKAVPPVPRFVVAGRTDAGVHAAGQVAHLDLTEPQLAKITRLQGRHAEFHDGTPRNETASSLLVRRLNGVLGMDRDVVIHTAEPASEGFDARFSAVWRHYRYRLADADVRKDPILRRTTSWTTASLDVELLHRAATSLVGLHDFQAYCKPRPRATTIRTLQSFSWERDEAGVLVASLTADAFCHSMVRALVGACVAVGEGRMSLDEVVRLRDGGRREIDFRVMPARGLTLVEVGYPEPGLLHARAAETRQRRSHEHVEASAE</sequence>
<feature type="active site" description="Nucleophile" evidence="4 5">
    <location>
        <position position="69"/>
    </location>
</feature>
<dbReference type="SUPFAM" id="SSF55120">
    <property type="entry name" value="Pseudouridine synthase"/>
    <property type="match status" value="1"/>
</dbReference>
<dbReference type="EMBL" id="RKHL01000001">
    <property type="protein sequence ID" value="ROR80959.1"/>
    <property type="molecule type" value="Genomic_DNA"/>
</dbReference>
<keyword evidence="10" id="KW-1185">Reference proteome</keyword>
<dbReference type="EC" id="5.4.99.12" evidence="4"/>
<comment type="caution">
    <text evidence="4">Lacks conserved residue(s) required for the propagation of feature annotation.</text>
</comment>
<gene>
    <name evidence="4" type="primary">truA</name>
    <name evidence="9" type="ORF">EDD42_1006</name>
</gene>
<comment type="function">
    <text evidence="4">Formation of pseudouridine at positions 38, 39 and 40 in the anticodon stem and loop of transfer RNAs.</text>
</comment>
<evidence type="ECO:0000256" key="5">
    <source>
        <dbReference type="PIRSR" id="PIRSR001430-1"/>
    </source>
</evidence>
<comment type="catalytic activity">
    <reaction evidence="4 7">
        <text>uridine(38/39/40) in tRNA = pseudouridine(38/39/40) in tRNA</text>
        <dbReference type="Rhea" id="RHEA:22376"/>
        <dbReference type="Rhea" id="RHEA-COMP:10085"/>
        <dbReference type="Rhea" id="RHEA-COMP:10087"/>
        <dbReference type="ChEBI" id="CHEBI:65314"/>
        <dbReference type="ChEBI" id="CHEBI:65315"/>
        <dbReference type="EC" id="5.4.99.12"/>
    </reaction>
</comment>
<name>A0A3N2C0C3_9MICO</name>
<dbReference type="RefSeq" id="WP_085511009.1">
    <property type="nucleotide sequence ID" value="NZ_FXAP01000001.1"/>
</dbReference>
<dbReference type="GO" id="GO:0003723">
    <property type="term" value="F:RNA binding"/>
    <property type="evidence" value="ECO:0007669"/>
    <property type="project" value="InterPro"/>
</dbReference>
<dbReference type="PANTHER" id="PTHR11142:SF0">
    <property type="entry name" value="TRNA PSEUDOURIDINE SYNTHASE-LIKE 1"/>
    <property type="match status" value="1"/>
</dbReference>
<dbReference type="Pfam" id="PF01416">
    <property type="entry name" value="PseudoU_synth_1"/>
    <property type="match status" value="1"/>
</dbReference>
<dbReference type="PIRSF" id="PIRSF001430">
    <property type="entry name" value="tRNA_psdUrid_synth"/>
    <property type="match status" value="1"/>
</dbReference>
<evidence type="ECO:0000256" key="2">
    <source>
        <dbReference type="ARBA" id="ARBA00022694"/>
    </source>
</evidence>
<evidence type="ECO:0000256" key="4">
    <source>
        <dbReference type="HAMAP-Rule" id="MF_00171"/>
    </source>
</evidence>
<dbReference type="NCBIfam" id="TIGR00071">
    <property type="entry name" value="hisT_truA"/>
    <property type="match status" value="1"/>
</dbReference>
<dbReference type="AlphaFoldDB" id="A0A3N2C0C3"/>
<dbReference type="PANTHER" id="PTHR11142">
    <property type="entry name" value="PSEUDOURIDYLATE SYNTHASE"/>
    <property type="match status" value="1"/>
</dbReference>
<evidence type="ECO:0000256" key="7">
    <source>
        <dbReference type="RuleBase" id="RU003792"/>
    </source>
</evidence>
<dbReference type="Gene3D" id="3.30.70.660">
    <property type="entry name" value="Pseudouridine synthase I, catalytic domain, C-terminal subdomain"/>
    <property type="match status" value="1"/>
</dbReference>
<proteinExistence type="inferred from homology"/>
<dbReference type="Proteomes" id="UP000266915">
    <property type="component" value="Unassembled WGS sequence"/>
</dbReference>
<dbReference type="CDD" id="cd02570">
    <property type="entry name" value="PseudoU_synth_EcTruA"/>
    <property type="match status" value="1"/>
</dbReference>
<accession>A0A3N2C0C3</accession>
<dbReference type="Gene3D" id="3.30.70.580">
    <property type="entry name" value="Pseudouridine synthase I, catalytic domain, N-terminal subdomain"/>
    <property type="match status" value="1"/>
</dbReference>
<dbReference type="InterPro" id="IPR020103">
    <property type="entry name" value="PsdUridine_synth_cat_dom_sf"/>
</dbReference>
<comment type="subunit">
    <text evidence="4">Homodimer.</text>
</comment>
<feature type="binding site" evidence="4 6">
    <location>
        <position position="152"/>
    </location>
    <ligand>
        <name>substrate</name>
    </ligand>
</feature>
<dbReference type="GO" id="GO:0031119">
    <property type="term" value="P:tRNA pseudouridine synthesis"/>
    <property type="evidence" value="ECO:0007669"/>
    <property type="project" value="UniProtKB-UniRule"/>
</dbReference>
<dbReference type="GO" id="GO:0160147">
    <property type="term" value="F:tRNA pseudouridine(38-40) synthase activity"/>
    <property type="evidence" value="ECO:0007669"/>
    <property type="project" value="UniProtKB-EC"/>
</dbReference>